<proteinExistence type="predicted"/>
<dbReference type="EMBL" id="LN891069">
    <property type="protein sequence ID" value="CUS09814.1"/>
    <property type="molecule type" value="Genomic_DNA"/>
</dbReference>
<feature type="compositionally biased region" description="Basic and acidic residues" evidence="1">
    <location>
        <begin position="1"/>
        <end position="20"/>
    </location>
</feature>
<protein>
    <submittedName>
        <fullName evidence="3">Uncharacterized protein</fullName>
    </submittedName>
</protein>
<gene>
    <name evidence="3" type="ORF">GSTUAT00006104001</name>
</gene>
<dbReference type="Proteomes" id="UP001412239">
    <property type="component" value="Unassembled WGS sequence"/>
</dbReference>
<evidence type="ECO:0000313" key="4">
    <source>
        <dbReference type="Proteomes" id="UP001412239"/>
    </source>
</evidence>
<feature type="region of interest" description="Disordered" evidence="1">
    <location>
        <begin position="1"/>
        <end position="26"/>
    </location>
</feature>
<evidence type="ECO:0000256" key="1">
    <source>
        <dbReference type="SAM" id="MobiDB-lite"/>
    </source>
</evidence>
<evidence type="ECO:0000313" key="3">
    <source>
        <dbReference type="EMBL" id="CUS09814.1"/>
    </source>
</evidence>
<dbReference type="AlphaFoldDB" id="A0A292PRR3"/>
<keyword evidence="2" id="KW-0812">Transmembrane</keyword>
<evidence type="ECO:0000256" key="2">
    <source>
        <dbReference type="SAM" id="Phobius"/>
    </source>
</evidence>
<organism evidence="3 4">
    <name type="scientific">Tuber aestivum</name>
    <name type="common">summer truffle</name>
    <dbReference type="NCBI Taxonomy" id="59557"/>
    <lineage>
        <taxon>Eukaryota</taxon>
        <taxon>Fungi</taxon>
        <taxon>Dikarya</taxon>
        <taxon>Ascomycota</taxon>
        <taxon>Pezizomycotina</taxon>
        <taxon>Pezizomycetes</taxon>
        <taxon>Pezizales</taxon>
        <taxon>Tuberaceae</taxon>
        <taxon>Tuber</taxon>
    </lineage>
</organism>
<accession>A0A292PRR3</accession>
<keyword evidence="2" id="KW-1133">Transmembrane helix</keyword>
<sequence>MQQGEGGRERDLSQREEGGSRRSRSMRSIRRGLQVGLALIVAYCPIRYFTIIHGGSFVRYPNRGYGKVGERRRKLNKVRHVFHLIHSSIYLLVCHDGDLKEES</sequence>
<keyword evidence="2" id="KW-0472">Membrane</keyword>
<name>A0A292PRR3_9PEZI</name>
<feature type="transmembrane region" description="Helical" evidence="2">
    <location>
        <begin position="32"/>
        <end position="52"/>
    </location>
</feature>
<reference evidence="3" key="1">
    <citation type="submission" date="2015-10" db="EMBL/GenBank/DDBJ databases">
        <authorList>
            <person name="Regsiter A."/>
            <person name="william w."/>
        </authorList>
    </citation>
    <scope>NUCLEOTIDE SEQUENCE</scope>
    <source>
        <strain evidence="3">Montdore</strain>
    </source>
</reference>
<keyword evidence="4" id="KW-1185">Reference proteome</keyword>